<proteinExistence type="predicted"/>
<comment type="caution">
    <text evidence="1">The sequence shown here is derived from an EMBL/GenBank/DDBJ whole genome shotgun (WGS) entry which is preliminary data.</text>
</comment>
<reference evidence="1 2" key="1">
    <citation type="submission" date="2019-01" db="EMBL/GenBank/DDBJ databases">
        <title>Sequencing the genomes of 1000 actinobacteria strains.</title>
        <authorList>
            <person name="Klenk H.-P."/>
        </authorList>
    </citation>
    <scope>NUCLEOTIDE SEQUENCE [LARGE SCALE GENOMIC DNA]</scope>
    <source>
        <strain evidence="1 2">DSM 43925</strain>
    </source>
</reference>
<organism evidence="1 2">
    <name type="scientific">Nonomuraea polychroma</name>
    <dbReference type="NCBI Taxonomy" id="46176"/>
    <lineage>
        <taxon>Bacteria</taxon>
        <taxon>Bacillati</taxon>
        <taxon>Actinomycetota</taxon>
        <taxon>Actinomycetes</taxon>
        <taxon>Streptosporangiales</taxon>
        <taxon>Streptosporangiaceae</taxon>
        <taxon>Nonomuraea</taxon>
    </lineage>
</organism>
<keyword evidence="2" id="KW-1185">Reference proteome</keyword>
<accession>A0A438MNE5</accession>
<evidence type="ECO:0008006" key="3">
    <source>
        <dbReference type="Google" id="ProtNLM"/>
    </source>
</evidence>
<gene>
    <name evidence="1" type="ORF">EDD27_10186</name>
</gene>
<dbReference type="RefSeq" id="WP_127939723.1">
    <property type="nucleotide sequence ID" value="NZ_SAUN01000001.1"/>
</dbReference>
<dbReference type="Proteomes" id="UP000284824">
    <property type="component" value="Unassembled WGS sequence"/>
</dbReference>
<evidence type="ECO:0000313" key="1">
    <source>
        <dbReference type="EMBL" id="RVX47263.1"/>
    </source>
</evidence>
<dbReference type="AlphaFoldDB" id="A0A438MNE5"/>
<sequence>MLENGLARHADAPAVQRVPALVYLAELRMRTGDRDGAVAVLADVEAMELTPGDREAPDTVLATAAELTADLRP</sequence>
<dbReference type="EMBL" id="SAUN01000001">
    <property type="protein sequence ID" value="RVX47263.1"/>
    <property type="molecule type" value="Genomic_DNA"/>
</dbReference>
<evidence type="ECO:0000313" key="2">
    <source>
        <dbReference type="Proteomes" id="UP000284824"/>
    </source>
</evidence>
<name>A0A438MNE5_9ACTN</name>
<protein>
    <recommendedName>
        <fullName evidence="3">Tetratricopeptide repeat protein</fullName>
    </recommendedName>
</protein>